<feature type="signal peptide" evidence="1">
    <location>
        <begin position="1"/>
        <end position="21"/>
    </location>
</feature>
<gene>
    <name evidence="2" type="ORF">Mgra_00000296</name>
</gene>
<keyword evidence="1" id="KW-0732">Signal</keyword>
<evidence type="ECO:0000256" key="1">
    <source>
        <dbReference type="SAM" id="SignalP"/>
    </source>
</evidence>
<keyword evidence="3" id="KW-1185">Reference proteome</keyword>
<evidence type="ECO:0000313" key="2">
    <source>
        <dbReference type="EMBL" id="KAF7640475.1"/>
    </source>
</evidence>
<organism evidence="2 3">
    <name type="scientific">Meloidogyne graminicola</name>
    <dbReference type="NCBI Taxonomy" id="189291"/>
    <lineage>
        <taxon>Eukaryota</taxon>
        <taxon>Metazoa</taxon>
        <taxon>Ecdysozoa</taxon>
        <taxon>Nematoda</taxon>
        <taxon>Chromadorea</taxon>
        <taxon>Rhabditida</taxon>
        <taxon>Tylenchina</taxon>
        <taxon>Tylenchomorpha</taxon>
        <taxon>Tylenchoidea</taxon>
        <taxon>Meloidogynidae</taxon>
        <taxon>Meloidogyninae</taxon>
        <taxon>Meloidogyne</taxon>
    </lineage>
</organism>
<proteinExistence type="predicted"/>
<comment type="caution">
    <text evidence="2">The sequence shown here is derived from an EMBL/GenBank/DDBJ whole genome shotgun (WGS) entry which is preliminary data.</text>
</comment>
<accession>A0A8T0A555</accession>
<dbReference type="EMBL" id="JABEBT010000001">
    <property type="protein sequence ID" value="KAF7640475.1"/>
    <property type="molecule type" value="Genomic_DNA"/>
</dbReference>
<dbReference type="Proteomes" id="UP000605970">
    <property type="component" value="Unassembled WGS sequence"/>
</dbReference>
<protein>
    <submittedName>
        <fullName evidence="2">Uncharacterized protein</fullName>
    </submittedName>
</protein>
<sequence length="95" mass="10750">MFIIIQFILLFVLINSIYIEANNSNEGNDEQSFPPNIGGRNVLPIPMTDAEHDCLEKKELPTFTVLCLLETNNPAKCSEEDYANLKKKAQLCSQF</sequence>
<dbReference type="OrthoDB" id="5891061at2759"/>
<dbReference type="AlphaFoldDB" id="A0A8T0A555"/>
<evidence type="ECO:0000313" key="3">
    <source>
        <dbReference type="Proteomes" id="UP000605970"/>
    </source>
</evidence>
<reference evidence="2" key="1">
    <citation type="journal article" date="2020" name="Ecol. Evol.">
        <title>Genome structure and content of the rice root-knot nematode (Meloidogyne graminicola).</title>
        <authorList>
            <person name="Phan N.T."/>
            <person name="Danchin E.G.J."/>
            <person name="Klopp C."/>
            <person name="Perfus-Barbeoch L."/>
            <person name="Kozlowski D.K."/>
            <person name="Koutsovoulos G.D."/>
            <person name="Lopez-Roques C."/>
            <person name="Bouchez O."/>
            <person name="Zahm M."/>
            <person name="Besnard G."/>
            <person name="Bellafiore S."/>
        </authorList>
    </citation>
    <scope>NUCLEOTIDE SEQUENCE</scope>
    <source>
        <strain evidence="2">VN-18</strain>
    </source>
</reference>
<feature type="chain" id="PRO_5035861716" evidence="1">
    <location>
        <begin position="22"/>
        <end position="95"/>
    </location>
</feature>
<name>A0A8T0A555_9BILA</name>